<dbReference type="AlphaFoldDB" id="A0A543I0X3"/>
<reference evidence="2 3" key="1">
    <citation type="submission" date="2019-06" db="EMBL/GenBank/DDBJ databases">
        <title>Genome sequencing of plant associated microbes to promote plant fitness in Sorghum bicolor and Oryza sativa.</title>
        <authorList>
            <person name="Coleman-Derr D."/>
        </authorList>
    </citation>
    <scope>NUCLEOTIDE SEQUENCE [LARGE SCALE GENOMIC DNA]</scope>
    <source>
        <strain evidence="2 3">KV-663</strain>
    </source>
</reference>
<proteinExistence type="predicted"/>
<name>A0A543I0X3_9MICO</name>
<dbReference type="EMBL" id="VFPM01000001">
    <property type="protein sequence ID" value="TQM64247.1"/>
    <property type="molecule type" value="Genomic_DNA"/>
</dbReference>
<dbReference type="GO" id="GO:0009311">
    <property type="term" value="P:oligosaccharide metabolic process"/>
    <property type="evidence" value="ECO:0007669"/>
    <property type="project" value="InterPro"/>
</dbReference>
<gene>
    <name evidence="2" type="ORF">FBY41_0612</name>
</gene>
<comment type="caution">
    <text evidence="2">The sequence shown here is derived from an EMBL/GenBank/DDBJ whole genome shotgun (WGS) entry which is preliminary data.</text>
</comment>
<dbReference type="InterPro" id="IPR012341">
    <property type="entry name" value="6hp_glycosidase-like_sf"/>
</dbReference>
<dbReference type="InterPro" id="IPR004888">
    <property type="entry name" value="Glycoside_hydrolase_63"/>
</dbReference>
<dbReference type="SUPFAM" id="SSF48208">
    <property type="entry name" value="Six-hairpin glycosidases"/>
    <property type="match status" value="1"/>
</dbReference>
<dbReference type="PANTHER" id="PTHR10412:SF10">
    <property type="entry name" value="GLYCOSYL HYDROLASE FAMILY 63 C-TERMINAL DOMAIN-CONTAINING PROTEIN"/>
    <property type="match status" value="1"/>
</dbReference>
<dbReference type="RefSeq" id="WP_141841930.1">
    <property type="nucleotide sequence ID" value="NZ_VFPM01000001.1"/>
</dbReference>
<dbReference type="Pfam" id="PF22422">
    <property type="entry name" value="MGH1-like_GH"/>
    <property type="match status" value="1"/>
</dbReference>
<dbReference type="Proteomes" id="UP000316747">
    <property type="component" value="Unassembled WGS sequence"/>
</dbReference>
<evidence type="ECO:0000259" key="1">
    <source>
        <dbReference type="Pfam" id="PF22422"/>
    </source>
</evidence>
<dbReference type="InterPro" id="IPR008928">
    <property type="entry name" value="6-hairpin_glycosidase_sf"/>
</dbReference>
<dbReference type="GO" id="GO:0004573">
    <property type="term" value="F:Glc3Man9GlcNAc2 oligosaccharide glucosidase activity"/>
    <property type="evidence" value="ECO:0007669"/>
    <property type="project" value="InterPro"/>
</dbReference>
<keyword evidence="3" id="KW-1185">Reference proteome</keyword>
<evidence type="ECO:0000313" key="2">
    <source>
        <dbReference type="EMBL" id="TQM64247.1"/>
    </source>
</evidence>
<dbReference type="PANTHER" id="PTHR10412">
    <property type="entry name" value="MANNOSYL-OLIGOSACCHARIDE GLUCOSIDASE"/>
    <property type="match status" value="1"/>
</dbReference>
<organism evidence="2 3">
    <name type="scientific">Humibacillus xanthopallidus</name>
    <dbReference type="NCBI Taxonomy" id="412689"/>
    <lineage>
        <taxon>Bacteria</taxon>
        <taxon>Bacillati</taxon>
        <taxon>Actinomycetota</taxon>
        <taxon>Actinomycetes</taxon>
        <taxon>Micrococcales</taxon>
        <taxon>Intrasporangiaceae</taxon>
        <taxon>Humibacillus</taxon>
    </lineage>
</organism>
<sequence length="887" mass="99374">MPGAERERVASFGHPEDGLYDATPWYHWGPYLSERAWGTVREDYSPDGEAWTYFPHDHARSRAYRWGEDGMGGISDVGQNLCLALALWNGRDPILKERMFGLSGPEGNHGEDVKEYWWFLDALPSHAWLSWRYHYPQSEFPYAALLAENARRDHAQPEFELIDTGIFDDDRYWVVDVVHAKADPHDLLMEIRVTNAGPDEATLHVLPQLWFRNTWSWDVGAVTPSLAATGPAQVTAQHPRFGELEWELAPGPDGCAPELLFCDNETNTARLYGSPGGTGYPKDGINDHVVGGAPTVNPERVGTKGAAWYRLTVPPGETQVVRVRLRPPTPSPAFGGEFDAVLEQRHAEADEFYGEVIPADVDDDARLVARQAFAGMIWGKQFYCYDVKRWLQGDPTQPPPPPERRGGRNAGWLNLDARDVLSMPDPWEYPWFAAWDMAFHTVALAHVDPAFAKYQLLVLCREWFQNPNGALPAYEWSFSDTNPPVHAWAALHVWDIDGRRDTDFLARLMPKLLMNFTWWVNRLDPEGDHLFGGGFLGLDNISAIDRSHLPPGGRLEQADGTTWMAFYSLTLLEIAVILAEKDDAWTDIEVKFIEHFVLIVDAMHSQGLWDETDGFFYDVFHSSDGETVPIKVRSIVGVLPLMGTVIIGPELLATIQTLQKRFAGFLGQDSSADVPDYGRVVPIPGTDAVALGVVPPGAVRRVLSRVFDEAEFLSPYGLRALSRYHLDHPVWVELGGSRLVVGYEPAESRTGMFGGNSNWRGPVWMPVNYLVLRNLQRYSRSLGSAGEVEYPTGSGRTQTLAECTEDLRTRLISLFTRGADGRRPCHGWVDKLQNDPRWRDHVTFYEYFHGDNGAGLGASHQTGWTGLVADLICRPDPFAGAKSAWDL</sequence>
<dbReference type="OrthoDB" id="9798687at2"/>
<dbReference type="InterPro" id="IPR054491">
    <property type="entry name" value="MGH1-like_GH"/>
</dbReference>
<feature type="domain" description="Mannosylglycerate hydrolase MGH1-like glycoside hydrolase" evidence="1">
    <location>
        <begin position="429"/>
        <end position="658"/>
    </location>
</feature>
<dbReference type="Gene3D" id="1.50.10.10">
    <property type="match status" value="1"/>
</dbReference>
<protein>
    <recommendedName>
        <fullName evidence="1">Mannosylglycerate hydrolase MGH1-like glycoside hydrolase domain-containing protein</fullName>
    </recommendedName>
</protein>
<accession>A0A543I0X3</accession>
<evidence type="ECO:0000313" key="3">
    <source>
        <dbReference type="Proteomes" id="UP000316747"/>
    </source>
</evidence>